<reference evidence="2 3" key="1">
    <citation type="submission" date="2017-04" db="EMBL/GenBank/DDBJ databases">
        <title>Genome Announcement: Closed genomes of Ralstonia solanacearum strains K60, UW551, and UW700.</title>
        <authorList>
            <person name="Hayes M."/>
            <person name="Macintyre A.M."/>
            <person name="Allen C."/>
        </authorList>
    </citation>
    <scope>NUCLEOTIDE SEQUENCE [LARGE SCALE GENOMIC DNA]</scope>
    <source>
        <strain evidence="2 3">UW25</strain>
    </source>
</reference>
<dbReference type="RefSeq" id="WP_094394507.1">
    <property type="nucleotide sequence ID" value="NZ_NCTK01000002.1"/>
</dbReference>
<dbReference type="Proteomes" id="UP000216164">
    <property type="component" value="Unassembled WGS sequence"/>
</dbReference>
<dbReference type="EMBL" id="NCTK01000002">
    <property type="protein sequence ID" value="OYQ09123.1"/>
    <property type="molecule type" value="Genomic_DNA"/>
</dbReference>
<feature type="domain" description="Erythromycin biosynthesis protein CIII-like C-terminal" evidence="1">
    <location>
        <begin position="290"/>
        <end position="363"/>
    </location>
</feature>
<comment type="caution">
    <text evidence="2">The sequence shown here is derived from an EMBL/GenBank/DDBJ whole genome shotgun (WGS) entry which is preliminary data.</text>
</comment>
<evidence type="ECO:0000313" key="3">
    <source>
        <dbReference type="Proteomes" id="UP000216164"/>
    </source>
</evidence>
<protein>
    <submittedName>
        <fullName evidence="2">UDP-glucuronosyltransferase</fullName>
    </submittedName>
</protein>
<proteinExistence type="predicted"/>
<dbReference type="GO" id="GO:0016757">
    <property type="term" value="F:glycosyltransferase activity"/>
    <property type="evidence" value="ECO:0007669"/>
    <property type="project" value="UniProtKB-ARBA"/>
</dbReference>
<dbReference type="SUPFAM" id="SSF53756">
    <property type="entry name" value="UDP-Glycosyltransferase/glycogen phosphorylase"/>
    <property type="match status" value="1"/>
</dbReference>
<accession>A0AAP7ZHW3</accession>
<dbReference type="InterPro" id="IPR010610">
    <property type="entry name" value="EryCIII-like_C"/>
</dbReference>
<sequence length="402" mass="43051">MSRILFAWELGANLGHLARDLPVARRLREQGHDVAFAVKDVRVAEQILSPARLPFVQAPMFMPGAPNRQAPASYAEILIGAGYGDVAGLSARVRAWTALFAMHGTQTLVVNHAPTALLAARAMGLPAVLTCIGFELPPAVSPLPSFRAWENIASERLRQADAVVLNSLNAILAGHGREPMQRVADLFSGVAAALTTFPELDHYGARTDAVYVGPLSSVSEATVFPWPQAPGKRVFAYLRPSMPGFEPLLSVLAALDAWTLCVAPGMPQDMIRRFASPRLHILTRPVALDTTLKGADLAVVYGTGTMTDALMAGVPQVMTPQVVEQLLVAQRIETIGAGMLWSPPRSRESAAALLRAALRDTSLKPRAERFAARYREYSPERALTAITDMIGAAGASRATPAA</sequence>
<dbReference type="Pfam" id="PF06722">
    <property type="entry name" value="EryCIII-like_C"/>
    <property type="match status" value="1"/>
</dbReference>
<dbReference type="AlphaFoldDB" id="A0AAP7ZHW3"/>
<evidence type="ECO:0000259" key="1">
    <source>
        <dbReference type="Pfam" id="PF06722"/>
    </source>
</evidence>
<name>A0AAP7ZHW3_RALSL</name>
<evidence type="ECO:0000313" key="2">
    <source>
        <dbReference type="EMBL" id="OYQ09123.1"/>
    </source>
</evidence>
<organism evidence="2 3">
    <name type="scientific">Ralstonia solanacearum K60</name>
    <dbReference type="NCBI Taxonomy" id="1091042"/>
    <lineage>
        <taxon>Bacteria</taxon>
        <taxon>Pseudomonadati</taxon>
        <taxon>Pseudomonadota</taxon>
        <taxon>Betaproteobacteria</taxon>
        <taxon>Burkholderiales</taxon>
        <taxon>Burkholderiaceae</taxon>
        <taxon>Ralstonia</taxon>
        <taxon>Ralstonia solanacearum species complex</taxon>
    </lineage>
</organism>
<dbReference type="Gene3D" id="3.40.50.2000">
    <property type="entry name" value="Glycogen Phosphorylase B"/>
    <property type="match status" value="2"/>
</dbReference>
<gene>
    <name evidence="2" type="ORF">B7R77_19330</name>
</gene>